<dbReference type="EMBL" id="JTDY01000307">
    <property type="protein sequence ID" value="KOB77774.1"/>
    <property type="molecule type" value="Genomic_DNA"/>
</dbReference>
<name>A0A0L7LQU6_OPEBR</name>
<comment type="caution">
    <text evidence="2">The sequence shown here is derived from an EMBL/GenBank/DDBJ whole genome shotgun (WGS) entry which is preliminary data.</text>
</comment>
<accession>A0A0L7LQU6</accession>
<proteinExistence type="predicted"/>
<evidence type="ECO:0000256" key="1">
    <source>
        <dbReference type="SAM" id="MobiDB-lite"/>
    </source>
</evidence>
<feature type="compositionally biased region" description="Basic residues" evidence="1">
    <location>
        <begin position="192"/>
        <end position="203"/>
    </location>
</feature>
<gene>
    <name evidence="2" type="ORF">OBRU01_03467</name>
</gene>
<evidence type="ECO:0000313" key="3">
    <source>
        <dbReference type="Proteomes" id="UP000037510"/>
    </source>
</evidence>
<feature type="region of interest" description="Disordered" evidence="1">
    <location>
        <begin position="63"/>
        <end position="91"/>
    </location>
</feature>
<dbReference type="Proteomes" id="UP000037510">
    <property type="component" value="Unassembled WGS sequence"/>
</dbReference>
<feature type="region of interest" description="Disordered" evidence="1">
    <location>
        <begin position="1"/>
        <end position="32"/>
    </location>
</feature>
<keyword evidence="3" id="KW-1185">Reference proteome</keyword>
<dbReference type="AlphaFoldDB" id="A0A0L7LQU6"/>
<feature type="region of interest" description="Disordered" evidence="1">
    <location>
        <begin position="108"/>
        <end position="203"/>
    </location>
</feature>
<feature type="compositionally biased region" description="Acidic residues" evidence="1">
    <location>
        <begin position="20"/>
        <end position="32"/>
    </location>
</feature>
<protein>
    <submittedName>
        <fullName evidence="2">Putative tripartite motif protein 37</fullName>
    </submittedName>
</protein>
<reference evidence="2 3" key="1">
    <citation type="journal article" date="2015" name="Genome Biol. Evol.">
        <title>The genome of winter moth (Operophtera brumata) provides a genomic perspective on sexual dimorphism and phenology.</title>
        <authorList>
            <person name="Derks M.F."/>
            <person name="Smit S."/>
            <person name="Salis L."/>
            <person name="Schijlen E."/>
            <person name="Bossers A."/>
            <person name="Mateman C."/>
            <person name="Pijl A.S."/>
            <person name="de Ridder D."/>
            <person name="Groenen M.A."/>
            <person name="Visser M.E."/>
            <person name="Megens H.J."/>
        </authorList>
    </citation>
    <scope>NUCLEOTIDE SEQUENCE [LARGE SCALE GENOMIC DNA]</scope>
    <source>
        <strain evidence="2">WM2013NL</strain>
        <tissue evidence="2">Head and thorax</tissue>
    </source>
</reference>
<sequence length="203" mass="21461">MFSELEVFTDVHIPSHIDENSNEENDVDDETMSGDNDVEGLLEGSMRDGGDILSRILGAVGAGTVNPSGTDGTGPSVLPRGAHDNDPQLCNTSQTDMLLLNLMRINGLTPRGSRRHGPKRQWSSSAMPEPLSPRGPCAQTRARRAAIAGPTGGAVAGPASAPNRGGIHMGGTRPRPQPRDSPPSPGQLRTRGNTRNRSKLCNE</sequence>
<evidence type="ECO:0000313" key="2">
    <source>
        <dbReference type="EMBL" id="KOB77774.1"/>
    </source>
</evidence>
<organism evidence="2 3">
    <name type="scientific">Operophtera brumata</name>
    <name type="common">Winter moth</name>
    <name type="synonym">Phalaena brumata</name>
    <dbReference type="NCBI Taxonomy" id="104452"/>
    <lineage>
        <taxon>Eukaryota</taxon>
        <taxon>Metazoa</taxon>
        <taxon>Ecdysozoa</taxon>
        <taxon>Arthropoda</taxon>
        <taxon>Hexapoda</taxon>
        <taxon>Insecta</taxon>
        <taxon>Pterygota</taxon>
        <taxon>Neoptera</taxon>
        <taxon>Endopterygota</taxon>
        <taxon>Lepidoptera</taxon>
        <taxon>Glossata</taxon>
        <taxon>Ditrysia</taxon>
        <taxon>Geometroidea</taxon>
        <taxon>Geometridae</taxon>
        <taxon>Larentiinae</taxon>
        <taxon>Operophtera</taxon>
    </lineage>
</organism>